<sequence>METRPYFLRSLRSQNGSDTSPALTLLRTLLLRRVHYVDGPQVCLSILGTFPGPAWSPAQGIGSVLVSIQSLLNEQPFYNEPGWPSATQWEPHFRTNPPCPRDLAEVILKTFAESYDKYEQNVQSPIQNNTGPSWAQYLGLMTATTYQYDPLFTRLQELRKRVNDKIEAQAAAQVAAKSQLKPLISC</sequence>
<dbReference type="Proteomes" id="UP000821865">
    <property type="component" value="Chromosome 11"/>
</dbReference>
<accession>A0ACB8DLJ0</accession>
<name>A0ACB8DLJ0_DERSI</name>
<protein>
    <submittedName>
        <fullName evidence="1">Uncharacterized protein</fullName>
    </submittedName>
</protein>
<organism evidence="1 2">
    <name type="scientific">Dermacentor silvarum</name>
    <name type="common">Tick</name>
    <dbReference type="NCBI Taxonomy" id="543639"/>
    <lineage>
        <taxon>Eukaryota</taxon>
        <taxon>Metazoa</taxon>
        <taxon>Ecdysozoa</taxon>
        <taxon>Arthropoda</taxon>
        <taxon>Chelicerata</taxon>
        <taxon>Arachnida</taxon>
        <taxon>Acari</taxon>
        <taxon>Parasitiformes</taxon>
        <taxon>Ixodida</taxon>
        <taxon>Ixodoidea</taxon>
        <taxon>Ixodidae</taxon>
        <taxon>Rhipicephalinae</taxon>
        <taxon>Dermacentor</taxon>
    </lineage>
</organism>
<keyword evidence="2" id="KW-1185">Reference proteome</keyword>
<proteinExistence type="predicted"/>
<evidence type="ECO:0000313" key="2">
    <source>
        <dbReference type="Proteomes" id="UP000821865"/>
    </source>
</evidence>
<reference evidence="1" key="1">
    <citation type="submission" date="2020-05" db="EMBL/GenBank/DDBJ databases">
        <title>Large-scale comparative analyses of tick genomes elucidate their genetic diversity and vector capacities.</title>
        <authorList>
            <person name="Jia N."/>
            <person name="Wang J."/>
            <person name="Shi W."/>
            <person name="Du L."/>
            <person name="Sun Y."/>
            <person name="Zhan W."/>
            <person name="Jiang J."/>
            <person name="Wang Q."/>
            <person name="Zhang B."/>
            <person name="Ji P."/>
            <person name="Sakyi L.B."/>
            <person name="Cui X."/>
            <person name="Yuan T."/>
            <person name="Jiang B."/>
            <person name="Yang W."/>
            <person name="Lam T.T.-Y."/>
            <person name="Chang Q."/>
            <person name="Ding S."/>
            <person name="Wang X."/>
            <person name="Zhu J."/>
            <person name="Ruan X."/>
            <person name="Zhao L."/>
            <person name="Wei J."/>
            <person name="Que T."/>
            <person name="Du C."/>
            <person name="Cheng J."/>
            <person name="Dai P."/>
            <person name="Han X."/>
            <person name="Huang E."/>
            <person name="Gao Y."/>
            <person name="Liu J."/>
            <person name="Shao H."/>
            <person name="Ye R."/>
            <person name="Li L."/>
            <person name="Wei W."/>
            <person name="Wang X."/>
            <person name="Wang C."/>
            <person name="Yang T."/>
            <person name="Huo Q."/>
            <person name="Li W."/>
            <person name="Guo W."/>
            <person name="Chen H."/>
            <person name="Zhou L."/>
            <person name="Ni X."/>
            <person name="Tian J."/>
            <person name="Zhou Y."/>
            <person name="Sheng Y."/>
            <person name="Liu T."/>
            <person name="Pan Y."/>
            <person name="Xia L."/>
            <person name="Li J."/>
            <person name="Zhao F."/>
            <person name="Cao W."/>
        </authorList>
    </citation>
    <scope>NUCLEOTIDE SEQUENCE</scope>
    <source>
        <strain evidence="1">Dsil-2018</strain>
    </source>
</reference>
<evidence type="ECO:0000313" key="1">
    <source>
        <dbReference type="EMBL" id="KAH7971530.1"/>
    </source>
</evidence>
<gene>
    <name evidence="1" type="ORF">HPB49_025564</name>
</gene>
<dbReference type="EMBL" id="CM023480">
    <property type="protein sequence ID" value="KAH7971530.1"/>
    <property type="molecule type" value="Genomic_DNA"/>
</dbReference>
<comment type="caution">
    <text evidence="1">The sequence shown here is derived from an EMBL/GenBank/DDBJ whole genome shotgun (WGS) entry which is preliminary data.</text>
</comment>